<comment type="caution">
    <text evidence="1">The sequence shown here is derived from an EMBL/GenBank/DDBJ whole genome shotgun (WGS) entry which is preliminary data.</text>
</comment>
<reference evidence="1 2" key="1">
    <citation type="journal article" date="2019" name="Genome Biol. Evol.">
        <title>Insights into the evolution of the New World diploid cottons (Gossypium, subgenus Houzingenia) based on genome sequencing.</title>
        <authorList>
            <person name="Grover C.E."/>
            <person name="Arick M.A. 2nd"/>
            <person name="Thrash A."/>
            <person name="Conover J.L."/>
            <person name="Sanders W.S."/>
            <person name="Peterson D.G."/>
            <person name="Frelichowski J.E."/>
            <person name="Scheffler J.A."/>
            <person name="Scheffler B.E."/>
            <person name="Wendel J.F."/>
        </authorList>
    </citation>
    <scope>NUCLEOTIDE SEQUENCE [LARGE SCALE GENOMIC DNA]</scope>
    <source>
        <strain evidence="1">27</strain>
        <tissue evidence="1">Leaf</tissue>
    </source>
</reference>
<gene>
    <name evidence="1" type="ORF">Godav_025548</name>
</gene>
<dbReference type="Proteomes" id="UP000593561">
    <property type="component" value="Unassembled WGS sequence"/>
</dbReference>
<organism evidence="1 2">
    <name type="scientific">Gossypium davidsonii</name>
    <name type="common">Davidson's cotton</name>
    <name type="synonym">Gossypium klotzschianum subsp. davidsonii</name>
    <dbReference type="NCBI Taxonomy" id="34287"/>
    <lineage>
        <taxon>Eukaryota</taxon>
        <taxon>Viridiplantae</taxon>
        <taxon>Streptophyta</taxon>
        <taxon>Embryophyta</taxon>
        <taxon>Tracheophyta</taxon>
        <taxon>Spermatophyta</taxon>
        <taxon>Magnoliopsida</taxon>
        <taxon>eudicotyledons</taxon>
        <taxon>Gunneridae</taxon>
        <taxon>Pentapetalae</taxon>
        <taxon>rosids</taxon>
        <taxon>malvids</taxon>
        <taxon>Malvales</taxon>
        <taxon>Malvaceae</taxon>
        <taxon>Malvoideae</taxon>
        <taxon>Gossypium</taxon>
    </lineage>
</organism>
<evidence type="ECO:0000313" key="2">
    <source>
        <dbReference type="Proteomes" id="UP000593561"/>
    </source>
</evidence>
<proteinExistence type="predicted"/>
<accession>A0A7J8TDG9</accession>
<dbReference type="AlphaFoldDB" id="A0A7J8TDG9"/>
<keyword evidence="2" id="KW-1185">Reference proteome</keyword>
<protein>
    <submittedName>
        <fullName evidence="1">Uncharacterized protein</fullName>
    </submittedName>
</protein>
<name>A0A7J8TDG9_GOSDV</name>
<evidence type="ECO:0000313" key="1">
    <source>
        <dbReference type="EMBL" id="MBA0636255.1"/>
    </source>
</evidence>
<dbReference type="EMBL" id="JABFAC010245098">
    <property type="protein sequence ID" value="MBA0636255.1"/>
    <property type="molecule type" value="Genomic_DNA"/>
</dbReference>
<sequence>MKQLRTFKKVLWRVPTLHWLGEFISCCHDLAIEVFDTFLEKI</sequence>
<feature type="non-terminal residue" evidence="1">
    <location>
        <position position="42"/>
    </location>
</feature>